<name>A0A1V9ESE9_9BACT</name>
<reference evidence="2" key="1">
    <citation type="submission" date="2016-04" db="EMBL/GenBank/DDBJ databases">
        <authorList>
            <person name="Chen L."/>
            <person name="Zhuang W."/>
            <person name="Wang G."/>
        </authorList>
    </citation>
    <scope>NUCLEOTIDE SEQUENCE [LARGE SCALE GENOMIC DNA]</scope>
    <source>
        <strain evidence="2">208</strain>
    </source>
</reference>
<dbReference type="EMBL" id="LWBP01000230">
    <property type="protein sequence ID" value="OQP49078.1"/>
    <property type="molecule type" value="Genomic_DNA"/>
</dbReference>
<organism evidence="1 2">
    <name type="scientific">Niastella populi</name>
    <dbReference type="NCBI Taxonomy" id="550983"/>
    <lineage>
        <taxon>Bacteria</taxon>
        <taxon>Pseudomonadati</taxon>
        <taxon>Bacteroidota</taxon>
        <taxon>Chitinophagia</taxon>
        <taxon>Chitinophagales</taxon>
        <taxon>Chitinophagaceae</taxon>
        <taxon>Niastella</taxon>
    </lineage>
</organism>
<dbReference type="AlphaFoldDB" id="A0A1V9ESE9"/>
<dbReference type="RefSeq" id="WP_081170236.1">
    <property type="nucleotide sequence ID" value="NZ_LWBP01000230.1"/>
</dbReference>
<dbReference type="STRING" id="550983.A4R26_31185"/>
<proteinExistence type="predicted"/>
<protein>
    <submittedName>
        <fullName evidence="1">Uncharacterized protein</fullName>
    </submittedName>
</protein>
<keyword evidence="2" id="KW-1185">Reference proteome</keyword>
<evidence type="ECO:0000313" key="1">
    <source>
        <dbReference type="EMBL" id="OQP49078.1"/>
    </source>
</evidence>
<dbReference type="Proteomes" id="UP000192276">
    <property type="component" value="Unassembled WGS sequence"/>
</dbReference>
<accession>A0A1V9ESE9</accession>
<evidence type="ECO:0000313" key="2">
    <source>
        <dbReference type="Proteomes" id="UP000192276"/>
    </source>
</evidence>
<gene>
    <name evidence="1" type="ORF">A4R26_31185</name>
</gene>
<sequence length="145" mass="17131">MIATKLFIEHYKSEHKLFARIDTILEKHALYNIDRDGGWYVLSYWFGHLYEVIESDYKLVLRLGTPIYSRAVHLYWSDVIVLDGVSLDRSWFYYPKLLIGKKEQYIMHARGFTPLGNVFSLMRAGVLKQVNAPDTSWDFDNSIYR</sequence>
<comment type="caution">
    <text evidence="1">The sequence shown here is derived from an EMBL/GenBank/DDBJ whole genome shotgun (WGS) entry which is preliminary data.</text>
</comment>